<gene>
    <name evidence="4" type="ORF">GCM10009802_08450</name>
</gene>
<proteinExistence type="predicted"/>
<evidence type="ECO:0000313" key="5">
    <source>
        <dbReference type="Proteomes" id="UP001500443"/>
    </source>
</evidence>
<feature type="transmembrane region" description="Helical" evidence="2">
    <location>
        <begin position="40"/>
        <end position="73"/>
    </location>
</feature>
<feature type="compositionally biased region" description="Low complexity" evidence="1">
    <location>
        <begin position="1"/>
        <end position="22"/>
    </location>
</feature>
<feature type="region of interest" description="Disordered" evidence="1">
    <location>
        <begin position="1"/>
        <end position="30"/>
    </location>
</feature>
<organism evidence="4 5">
    <name type="scientific">Streptomyces synnematoformans</name>
    <dbReference type="NCBI Taxonomy" id="415721"/>
    <lineage>
        <taxon>Bacteria</taxon>
        <taxon>Bacillati</taxon>
        <taxon>Actinomycetota</taxon>
        <taxon>Actinomycetes</taxon>
        <taxon>Kitasatosporales</taxon>
        <taxon>Streptomycetaceae</taxon>
        <taxon>Streptomyces</taxon>
    </lineage>
</organism>
<dbReference type="EMBL" id="BAAAPF010000010">
    <property type="protein sequence ID" value="GAA2111007.1"/>
    <property type="molecule type" value="Genomic_DNA"/>
</dbReference>
<keyword evidence="2" id="KW-0812">Transmembrane</keyword>
<comment type="caution">
    <text evidence="4">The sequence shown here is derived from an EMBL/GenBank/DDBJ whole genome shotgun (WGS) entry which is preliminary data.</text>
</comment>
<evidence type="ECO:0000313" key="4">
    <source>
        <dbReference type="EMBL" id="GAA2111007.1"/>
    </source>
</evidence>
<protein>
    <recommendedName>
        <fullName evidence="3">NERD domain-containing protein</fullName>
    </recommendedName>
</protein>
<keyword evidence="5" id="KW-1185">Reference proteome</keyword>
<evidence type="ECO:0000256" key="2">
    <source>
        <dbReference type="SAM" id="Phobius"/>
    </source>
</evidence>
<accession>A0ABN2XIH9</accession>
<keyword evidence="2" id="KW-1133">Transmembrane helix</keyword>
<keyword evidence="2" id="KW-0472">Membrane</keyword>
<dbReference type="PROSITE" id="PS50965">
    <property type="entry name" value="NERD"/>
    <property type="match status" value="1"/>
</dbReference>
<dbReference type="Proteomes" id="UP001500443">
    <property type="component" value="Unassembled WGS sequence"/>
</dbReference>
<dbReference type="InterPro" id="IPR011528">
    <property type="entry name" value="NERD"/>
</dbReference>
<evidence type="ECO:0000259" key="3">
    <source>
        <dbReference type="PROSITE" id="PS50965"/>
    </source>
</evidence>
<name>A0ABN2XIH9_9ACTN</name>
<dbReference type="RefSeq" id="WP_344287986.1">
    <property type="nucleotide sequence ID" value="NZ_BAAAPF010000010.1"/>
</dbReference>
<dbReference type="Pfam" id="PF08378">
    <property type="entry name" value="NERD"/>
    <property type="match status" value="1"/>
</dbReference>
<evidence type="ECO:0000256" key="1">
    <source>
        <dbReference type="SAM" id="MobiDB-lite"/>
    </source>
</evidence>
<feature type="domain" description="NERD" evidence="3">
    <location>
        <begin position="86"/>
        <end position="201"/>
    </location>
</feature>
<reference evidence="4 5" key="1">
    <citation type="journal article" date="2019" name="Int. J. Syst. Evol. Microbiol.">
        <title>The Global Catalogue of Microorganisms (GCM) 10K type strain sequencing project: providing services to taxonomists for standard genome sequencing and annotation.</title>
        <authorList>
            <consortium name="The Broad Institute Genomics Platform"/>
            <consortium name="The Broad Institute Genome Sequencing Center for Infectious Disease"/>
            <person name="Wu L."/>
            <person name="Ma J."/>
        </authorList>
    </citation>
    <scope>NUCLEOTIDE SEQUENCE [LARGE SCALE GENOMIC DNA]</scope>
    <source>
        <strain evidence="4 5">JCM 15481</strain>
    </source>
</reference>
<sequence>MAMAPGRRPGAGASARQVAEAARTAERAAQHHRARTALPVTAVCALAFGAAAAVATVWQAGLVVALAVIAYGIRQTYRRADNSWAKGAAGEVATARLLAPLTRRGYAVLHDRAVPGSRANLDHLVIGAAGVAYVDTKAWRSKKSKLRFEGGTLRYGRYDQSQALRTVVWEAEQASRVLGVPVRPFVAVHGAKVPGFAGRIEVQGVTVVAAKKLPRLLQNLTPQPGWTAERVAAVEQLAEQHLPPHST</sequence>